<evidence type="ECO:0000313" key="3">
    <source>
        <dbReference type="Proteomes" id="UP000005408"/>
    </source>
</evidence>
<evidence type="ECO:0000256" key="1">
    <source>
        <dbReference type="SAM" id="MobiDB-lite"/>
    </source>
</evidence>
<feature type="region of interest" description="Disordered" evidence="1">
    <location>
        <begin position="95"/>
        <end position="162"/>
    </location>
</feature>
<reference evidence="2" key="1">
    <citation type="submission" date="2022-08" db="UniProtKB">
        <authorList>
            <consortium name="EnsemblMetazoa"/>
        </authorList>
    </citation>
    <scope>IDENTIFICATION</scope>
    <source>
        <strain evidence="2">05x7-T-G4-1.051#20</strain>
    </source>
</reference>
<dbReference type="EnsemblMetazoa" id="G35484.1">
    <property type="protein sequence ID" value="G35484.1:cds"/>
    <property type="gene ID" value="G35484"/>
</dbReference>
<proteinExistence type="predicted"/>
<keyword evidence="3" id="KW-1185">Reference proteome</keyword>
<name>A0A8W8MXC0_MAGGI</name>
<feature type="compositionally biased region" description="Polar residues" evidence="1">
    <location>
        <begin position="102"/>
        <end position="111"/>
    </location>
</feature>
<dbReference type="Proteomes" id="UP000005408">
    <property type="component" value="Unassembled WGS sequence"/>
</dbReference>
<sequence length="228" mass="25178">MLSGIVLNIQSSLNPCLFLVYGDNRPDGIIIYFSTISFTYSDVVAIGTTAVLECYCCLPNLWEVVHGTRRQAIHVADRRSYRRRNQVNLERLKRTMTMGTIKESNNKNGNPDQVLPDKNPQGTAAGEKKDKEGTASFTFLEKPDNLRRRSPRRGIGSLRTDEGLGESLDLNIENENSPKMDHHSTVGDAGGVKEGLAACLSPSMACNPEIYDAYSGVPKSPARRVTFL</sequence>
<protein>
    <submittedName>
        <fullName evidence="2">Uncharacterized protein</fullName>
    </submittedName>
</protein>
<accession>A0A8W8MXC0</accession>
<dbReference type="AlphaFoldDB" id="A0A8W8MXC0"/>
<evidence type="ECO:0000313" key="2">
    <source>
        <dbReference type="EnsemblMetazoa" id="G35484.1:cds"/>
    </source>
</evidence>
<organism evidence="2 3">
    <name type="scientific">Magallana gigas</name>
    <name type="common">Pacific oyster</name>
    <name type="synonym">Crassostrea gigas</name>
    <dbReference type="NCBI Taxonomy" id="29159"/>
    <lineage>
        <taxon>Eukaryota</taxon>
        <taxon>Metazoa</taxon>
        <taxon>Spiralia</taxon>
        <taxon>Lophotrochozoa</taxon>
        <taxon>Mollusca</taxon>
        <taxon>Bivalvia</taxon>
        <taxon>Autobranchia</taxon>
        <taxon>Pteriomorphia</taxon>
        <taxon>Ostreida</taxon>
        <taxon>Ostreoidea</taxon>
        <taxon>Ostreidae</taxon>
        <taxon>Magallana</taxon>
    </lineage>
</organism>